<keyword evidence="3" id="KW-1185">Reference proteome</keyword>
<evidence type="ECO:0000313" key="3">
    <source>
        <dbReference type="Proteomes" id="UP000809789"/>
    </source>
</evidence>
<comment type="caution">
    <text evidence="2">The sequence shown here is derived from an EMBL/GenBank/DDBJ whole genome shotgun (WGS) entry which is preliminary data.</text>
</comment>
<accession>A0A8K0L2K1</accession>
<organism evidence="2 3">
    <name type="scientific">Elsinoe batatas</name>
    <dbReference type="NCBI Taxonomy" id="2601811"/>
    <lineage>
        <taxon>Eukaryota</taxon>
        <taxon>Fungi</taxon>
        <taxon>Dikarya</taxon>
        <taxon>Ascomycota</taxon>
        <taxon>Pezizomycotina</taxon>
        <taxon>Dothideomycetes</taxon>
        <taxon>Dothideomycetidae</taxon>
        <taxon>Myriangiales</taxon>
        <taxon>Elsinoaceae</taxon>
        <taxon>Elsinoe</taxon>
    </lineage>
</organism>
<dbReference type="EMBL" id="JAESVG020000004">
    <property type="protein sequence ID" value="KAG8628504.1"/>
    <property type="molecule type" value="Genomic_DNA"/>
</dbReference>
<name>A0A8K0L2K1_9PEZI</name>
<reference evidence="2" key="1">
    <citation type="submission" date="2021-07" db="EMBL/GenBank/DDBJ databases">
        <title>Elsinoe batatas strain:CRI-CJ2 Genome sequencing and assembly.</title>
        <authorList>
            <person name="Huang L."/>
        </authorList>
    </citation>
    <scope>NUCLEOTIDE SEQUENCE</scope>
    <source>
        <strain evidence="2">CRI-CJ2</strain>
    </source>
</reference>
<dbReference type="AlphaFoldDB" id="A0A8K0L2K1"/>
<feature type="compositionally biased region" description="Low complexity" evidence="1">
    <location>
        <begin position="146"/>
        <end position="157"/>
    </location>
</feature>
<protein>
    <submittedName>
        <fullName evidence="2">Uncharacterized protein</fullName>
    </submittedName>
</protein>
<gene>
    <name evidence="2" type="ORF">KVT40_004377</name>
</gene>
<sequence length="190" mass="20858">MNSSPQITTFIVASICSASRRSKCSKVYLSGTTVRALQKMDFWPQINSLVQCRISRDDLSLSCRKLVVYQGEVQDGEWIQAEHQEIQRHCLRVILAATDRGNHWTHVNGDIVYNVTECHFDAYVALHYPAEAQGVAEGAGATEAATSSSASYATAGTRSESPRRTSADSAEQIWGEIKRFAGAARIVAPH</sequence>
<dbReference type="Proteomes" id="UP000809789">
    <property type="component" value="Unassembled WGS sequence"/>
</dbReference>
<evidence type="ECO:0000313" key="2">
    <source>
        <dbReference type="EMBL" id="KAG8628504.1"/>
    </source>
</evidence>
<proteinExistence type="predicted"/>
<feature type="region of interest" description="Disordered" evidence="1">
    <location>
        <begin position="146"/>
        <end position="169"/>
    </location>
</feature>
<evidence type="ECO:0000256" key="1">
    <source>
        <dbReference type="SAM" id="MobiDB-lite"/>
    </source>
</evidence>